<name>A0ABP1GE35_9EUKA</name>
<organism evidence="1 2">
    <name type="scientific">Hexamita inflata</name>
    <dbReference type="NCBI Taxonomy" id="28002"/>
    <lineage>
        <taxon>Eukaryota</taxon>
        <taxon>Metamonada</taxon>
        <taxon>Diplomonadida</taxon>
        <taxon>Hexamitidae</taxon>
        <taxon>Hexamitinae</taxon>
        <taxon>Hexamita</taxon>
    </lineage>
</organism>
<proteinExistence type="predicted"/>
<evidence type="ECO:0000313" key="2">
    <source>
        <dbReference type="Proteomes" id="UP001642409"/>
    </source>
</evidence>
<protein>
    <submittedName>
        <fullName evidence="1">Hypothetical_protein</fullName>
    </submittedName>
</protein>
<keyword evidence="2" id="KW-1185">Reference proteome</keyword>
<reference evidence="1 2" key="1">
    <citation type="submission" date="2024-07" db="EMBL/GenBank/DDBJ databases">
        <authorList>
            <person name="Akdeniz Z."/>
        </authorList>
    </citation>
    <scope>NUCLEOTIDE SEQUENCE [LARGE SCALE GENOMIC DNA]</scope>
</reference>
<gene>
    <name evidence="1" type="ORF">HINF_LOCUS53</name>
</gene>
<comment type="caution">
    <text evidence="1">The sequence shown here is derived from an EMBL/GenBank/DDBJ whole genome shotgun (WGS) entry which is preliminary data.</text>
</comment>
<dbReference type="EMBL" id="CAXDID020000001">
    <property type="protein sequence ID" value="CAL5970113.1"/>
    <property type="molecule type" value="Genomic_DNA"/>
</dbReference>
<sequence>MVIMTKISKLQYVLSEQYHQVFALLLIFPYFVPFSNFDEEITFQLTVASYQLQLKYHDILADTAQYAVNVGQQKRKNKDYKTFLDVEMLNELIAYTVSLIFIMTNYSNVNSFCASSSPCECYFGRLKKQCGTDLCTTHAIQVAKSQQLVAHINDQVQVIDNMKYRQKEYCRVIVGNHKNFQNVVQENKNFVRCLFNLVYNKKLLNQTPENQLFSMKNHKNCVQNYLEKSMISEFELLANYRHSSTLCYNYSSIACTVRSREKMIQEACNKKKQKSAKQ</sequence>
<accession>A0ABP1GE35</accession>
<evidence type="ECO:0000313" key="1">
    <source>
        <dbReference type="EMBL" id="CAL5970113.1"/>
    </source>
</evidence>
<dbReference type="Proteomes" id="UP001642409">
    <property type="component" value="Unassembled WGS sequence"/>
</dbReference>